<organism evidence="1 2">
    <name type="scientific">Meloidogyne enterolobii</name>
    <name type="common">Root-knot nematode worm</name>
    <name type="synonym">Meloidogyne mayaguensis</name>
    <dbReference type="NCBI Taxonomy" id="390850"/>
    <lineage>
        <taxon>Eukaryota</taxon>
        <taxon>Metazoa</taxon>
        <taxon>Ecdysozoa</taxon>
        <taxon>Nematoda</taxon>
        <taxon>Chromadorea</taxon>
        <taxon>Rhabditida</taxon>
        <taxon>Tylenchina</taxon>
        <taxon>Tylenchomorpha</taxon>
        <taxon>Tylenchoidea</taxon>
        <taxon>Meloidogynidae</taxon>
        <taxon>Meloidogyninae</taxon>
        <taxon>Meloidogyne</taxon>
    </lineage>
</organism>
<keyword evidence="2" id="KW-1185">Reference proteome</keyword>
<accession>A0ACB0ZN79</accession>
<gene>
    <name evidence="1" type="ORF">MENTE1834_LOCUS27606</name>
</gene>
<protein>
    <submittedName>
        <fullName evidence="1">Uncharacterized protein</fullName>
    </submittedName>
</protein>
<dbReference type="EMBL" id="CAVMJV010000041">
    <property type="protein sequence ID" value="CAK5080433.1"/>
    <property type="molecule type" value="Genomic_DNA"/>
</dbReference>
<name>A0ACB0ZN79_MELEN</name>
<dbReference type="Proteomes" id="UP001497535">
    <property type="component" value="Unassembled WGS sequence"/>
</dbReference>
<sequence>MSTMLLDELNQTIPGPTGFDNLERSYSSAVYCARGISGCTQALSVLVPIGKQNLFLFLSLQIKNKFYSKNRFVGRRVICCSVCAIWIISTAVGTAQIAFGATNGLEIYSVIFNGDYFGEINETDKFR</sequence>
<proteinExistence type="predicted"/>
<evidence type="ECO:0000313" key="1">
    <source>
        <dbReference type="EMBL" id="CAK5080433.1"/>
    </source>
</evidence>
<evidence type="ECO:0000313" key="2">
    <source>
        <dbReference type="Proteomes" id="UP001497535"/>
    </source>
</evidence>
<comment type="caution">
    <text evidence="1">The sequence shown here is derived from an EMBL/GenBank/DDBJ whole genome shotgun (WGS) entry which is preliminary data.</text>
</comment>
<reference evidence="1" key="1">
    <citation type="submission" date="2023-11" db="EMBL/GenBank/DDBJ databases">
        <authorList>
            <person name="Poullet M."/>
        </authorList>
    </citation>
    <scope>NUCLEOTIDE SEQUENCE</scope>
    <source>
        <strain evidence="1">E1834</strain>
    </source>
</reference>